<protein>
    <recommendedName>
        <fullName evidence="1">AAA+ ATPase domain-containing protein</fullName>
    </recommendedName>
</protein>
<name>A0A5K7YQM0_9BACT</name>
<dbReference type="SMART" id="SM00382">
    <property type="entry name" value="AAA"/>
    <property type="match status" value="1"/>
</dbReference>
<dbReference type="GO" id="GO:0016887">
    <property type="term" value="F:ATP hydrolysis activity"/>
    <property type="evidence" value="ECO:0007669"/>
    <property type="project" value="InterPro"/>
</dbReference>
<organism evidence="2 3">
    <name type="scientific">Desulfosarcina alkanivorans</name>
    <dbReference type="NCBI Taxonomy" id="571177"/>
    <lineage>
        <taxon>Bacteria</taxon>
        <taxon>Pseudomonadati</taxon>
        <taxon>Thermodesulfobacteriota</taxon>
        <taxon>Desulfobacteria</taxon>
        <taxon>Desulfobacterales</taxon>
        <taxon>Desulfosarcinaceae</taxon>
        <taxon>Desulfosarcina</taxon>
    </lineage>
</organism>
<dbReference type="SUPFAM" id="SSF52540">
    <property type="entry name" value="P-loop containing nucleoside triphosphate hydrolases"/>
    <property type="match status" value="1"/>
</dbReference>
<dbReference type="Pfam" id="PF07728">
    <property type="entry name" value="AAA_5"/>
    <property type="match status" value="1"/>
</dbReference>
<dbReference type="EMBL" id="AP021874">
    <property type="protein sequence ID" value="BBO66907.1"/>
    <property type="molecule type" value="Genomic_DNA"/>
</dbReference>
<dbReference type="GO" id="GO:0005524">
    <property type="term" value="F:ATP binding"/>
    <property type="evidence" value="ECO:0007669"/>
    <property type="project" value="InterPro"/>
</dbReference>
<dbReference type="RefSeq" id="WP_155315223.1">
    <property type="nucleotide sequence ID" value="NZ_AP021874.1"/>
</dbReference>
<dbReference type="KEGG" id="dalk:DSCA_08370"/>
<dbReference type="InterPro" id="IPR052934">
    <property type="entry name" value="Methyl-DNA_Rec/Restrict_Enz"/>
</dbReference>
<keyword evidence="3" id="KW-1185">Reference proteome</keyword>
<reference evidence="2 3" key="1">
    <citation type="submission" date="2019-11" db="EMBL/GenBank/DDBJ databases">
        <title>Comparative genomics of hydrocarbon-degrading Desulfosarcina strains.</title>
        <authorList>
            <person name="Watanabe M."/>
            <person name="Kojima H."/>
            <person name="Fukui M."/>
        </authorList>
    </citation>
    <scope>NUCLEOTIDE SEQUENCE [LARGE SCALE GENOMIC DNA]</scope>
    <source>
        <strain evidence="2 3">PL12</strain>
    </source>
</reference>
<dbReference type="InterPro" id="IPR003593">
    <property type="entry name" value="AAA+_ATPase"/>
</dbReference>
<dbReference type="InterPro" id="IPR011704">
    <property type="entry name" value="ATPase_dyneun-rel_AAA"/>
</dbReference>
<evidence type="ECO:0000313" key="3">
    <source>
        <dbReference type="Proteomes" id="UP000427906"/>
    </source>
</evidence>
<dbReference type="OrthoDB" id="9781481at2"/>
<feature type="domain" description="AAA+ ATPase" evidence="1">
    <location>
        <begin position="619"/>
        <end position="782"/>
    </location>
</feature>
<dbReference type="CDD" id="cd00009">
    <property type="entry name" value="AAA"/>
    <property type="match status" value="1"/>
</dbReference>
<dbReference type="REBASE" id="363238">
    <property type="entry name" value="DalFL12McrBCP"/>
</dbReference>
<dbReference type="PANTHER" id="PTHR37291:SF1">
    <property type="entry name" value="TYPE IV METHYL-DIRECTED RESTRICTION ENZYME ECOKMCRB SUBUNIT"/>
    <property type="match status" value="1"/>
</dbReference>
<gene>
    <name evidence="2" type="ORF">DSCA_08370</name>
</gene>
<dbReference type="Gene3D" id="3.40.50.300">
    <property type="entry name" value="P-loop containing nucleotide triphosphate hydrolases"/>
    <property type="match status" value="1"/>
</dbReference>
<dbReference type="AlphaFoldDB" id="A0A5K7YQM0"/>
<evidence type="ECO:0000259" key="1">
    <source>
        <dbReference type="SMART" id="SM00382"/>
    </source>
</evidence>
<proteinExistence type="predicted"/>
<dbReference type="InterPro" id="IPR027417">
    <property type="entry name" value="P-loop_NTPase"/>
</dbReference>
<accession>A0A5K7YQM0</accession>
<dbReference type="PANTHER" id="PTHR37291">
    <property type="entry name" value="5-METHYLCYTOSINE-SPECIFIC RESTRICTION ENZYME B"/>
    <property type="match status" value="1"/>
</dbReference>
<dbReference type="Proteomes" id="UP000427906">
    <property type="component" value="Chromosome"/>
</dbReference>
<evidence type="ECO:0000313" key="2">
    <source>
        <dbReference type="EMBL" id="BBO66907.1"/>
    </source>
</evidence>
<sequence>MKIDLKKMDEFLETHIRPLWNDKGMDYPYRVGGGEVYLHDEVLAKAQPLMVLERIKKYPKDSLHGALKAHDNLLSQFEWSRAKDFILNTPEQELSENVLRLFDDSTDFQERLDHFLEWSMVSPSPDSENKMGINPTVCSFFLAMHDPVQYAFCKPMTYQALAKLLLVDEDPLNEPVQRIVQCTAFYKTVLRELEERYGLKNGNLLDVHSLAYTLKDLQSNAVSSPDASTKEKQLIEQIRQTDDYKDFKKVQLEPKIDRERRAWELLEKYRGAYTQEALNEIFDTVDLNPNNVRWFGSLLAHPNRNLIFGTPTDDLNGWIEKLLFSELPVEKALDDCLGKGKFKGAGNGLATLLLYLKNPDENVVWVPATEKGLAYLGRIKPGKAVSVGKKYLSFRKEAIDFRKQHQIEDRELDWYLSYISKHFGDANTQDDTGTIRYWTYAPGRDATFWESHYSNGIMTIGWDFLGDLTNIDDKETIRSKMQAEYGDKSSHMNSVLACYDFGNTIKPGDFVFAKKGKSQLLGYGIVQSDYYFDEHRPEHKHVRKVKWIKKGVWDTSGNQMALKTLTDITNYPDFVDYLKGVIGPVDRNSGSDRYDKENELQSIFLSDKNFDRILSLLEYKKNVILQGPPGVGKTFIARHLAWAMLGAKDESRTGMVQFHQSYAYEDFIQGFRPDENGNFILKNGVFFDFCRKAGRDRDNPYFFVIDEINRGNLSKIFGELMMLIEADKRDGYALPLTYAQDSGETFTVPSNVHLIGTMNTADRSLAMVDYALRRRFCFVDLQPAFNSDKFNTFLKDRIGIPPALIARINARIGALNTIISDETKNLGPGFCIGHSYFCSENGTGDLDDNWYRRIIEYEIAPLLKEYWFDNPSNADKQIDLLLE</sequence>